<accession>A0A5M3X5V5</accession>
<protein>
    <submittedName>
        <fullName evidence="3">Short-chain dehydrogenase</fullName>
    </submittedName>
</protein>
<sequence length="259" mass="28130">MTVVVTGGNRGIGYAVCERLARAGERVVLVSRDRERGAAAIRVLPGEVDLVVGDLTTFAGVRIVAEELRRICPRIEVLVHNAGLWPSRRVLTADGVEESFAVNHLAPFLLNHLLEDLLGRVVQVSAGLYAKGKADPARTPQGLDFHPIRTYADTKLCNVLMLPLFARRWEDAGVTIDAVHPGVIRTGLGDRGGPVGLLLKVAKRFWLTPEQGAEPVVRLALEDKGTGRFFNVNQEIPIELDEELARRVWAQAAALTGAG</sequence>
<keyword evidence="2" id="KW-0560">Oxidoreductase</keyword>
<dbReference type="PANTHER" id="PTHR24320:SF148">
    <property type="entry name" value="NAD(P)-BINDING ROSSMANN-FOLD SUPERFAMILY PROTEIN"/>
    <property type="match status" value="1"/>
</dbReference>
<organism evidence="3 4">
    <name type="scientific">Acrocarpospora macrocephala</name>
    <dbReference type="NCBI Taxonomy" id="150177"/>
    <lineage>
        <taxon>Bacteria</taxon>
        <taxon>Bacillati</taxon>
        <taxon>Actinomycetota</taxon>
        <taxon>Actinomycetes</taxon>
        <taxon>Streptosporangiales</taxon>
        <taxon>Streptosporangiaceae</taxon>
        <taxon>Acrocarpospora</taxon>
    </lineage>
</organism>
<proteinExistence type="inferred from homology"/>
<dbReference type="AlphaFoldDB" id="A0A5M3X5V5"/>
<dbReference type="InterPro" id="IPR002347">
    <property type="entry name" value="SDR_fam"/>
</dbReference>
<keyword evidence="4" id="KW-1185">Reference proteome</keyword>
<dbReference type="OrthoDB" id="3237043at2"/>
<evidence type="ECO:0000313" key="4">
    <source>
        <dbReference type="Proteomes" id="UP000331127"/>
    </source>
</evidence>
<name>A0A5M3X5V5_9ACTN</name>
<dbReference type="GO" id="GO:0016491">
    <property type="term" value="F:oxidoreductase activity"/>
    <property type="evidence" value="ECO:0007669"/>
    <property type="project" value="UniProtKB-KW"/>
</dbReference>
<dbReference type="RefSeq" id="WP_155360180.1">
    <property type="nucleotide sequence ID" value="NZ_BAAAHL010000086.1"/>
</dbReference>
<dbReference type="Proteomes" id="UP000331127">
    <property type="component" value="Unassembled WGS sequence"/>
</dbReference>
<comment type="similarity">
    <text evidence="1">Belongs to the short-chain dehydrogenases/reductases (SDR) family.</text>
</comment>
<reference evidence="3 4" key="1">
    <citation type="submission" date="2019-10" db="EMBL/GenBank/DDBJ databases">
        <title>Whole genome shotgun sequence of Acrocarpospora macrocephala NBRC 16266.</title>
        <authorList>
            <person name="Ichikawa N."/>
            <person name="Kimura A."/>
            <person name="Kitahashi Y."/>
            <person name="Komaki H."/>
            <person name="Oguchi A."/>
        </authorList>
    </citation>
    <scope>NUCLEOTIDE SEQUENCE [LARGE SCALE GENOMIC DNA]</scope>
    <source>
        <strain evidence="3 4">NBRC 16266</strain>
    </source>
</reference>
<evidence type="ECO:0000256" key="1">
    <source>
        <dbReference type="ARBA" id="ARBA00006484"/>
    </source>
</evidence>
<dbReference type="PRINTS" id="PR00081">
    <property type="entry name" value="GDHRDH"/>
</dbReference>
<dbReference type="EMBL" id="BLAE01000068">
    <property type="protein sequence ID" value="GES15031.1"/>
    <property type="molecule type" value="Genomic_DNA"/>
</dbReference>
<dbReference type="Gene3D" id="3.40.50.720">
    <property type="entry name" value="NAD(P)-binding Rossmann-like Domain"/>
    <property type="match status" value="1"/>
</dbReference>
<gene>
    <name evidence="3" type="ORF">Amac_086280</name>
</gene>
<evidence type="ECO:0000313" key="3">
    <source>
        <dbReference type="EMBL" id="GES15031.1"/>
    </source>
</evidence>
<comment type="caution">
    <text evidence="3">The sequence shown here is derived from an EMBL/GenBank/DDBJ whole genome shotgun (WGS) entry which is preliminary data.</text>
</comment>
<dbReference type="InterPro" id="IPR036291">
    <property type="entry name" value="NAD(P)-bd_dom_sf"/>
</dbReference>
<dbReference type="Pfam" id="PF00106">
    <property type="entry name" value="adh_short"/>
    <property type="match status" value="1"/>
</dbReference>
<dbReference type="PANTHER" id="PTHR24320">
    <property type="entry name" value="RETINOL DEHYDROGENASE"/>
    <property type="match status" value="1"/>
</dbReference>
<dbReference type="SUPFAM" id="SSF51735">
    <property type="entry name" value="NAD(P)-binding Rossmann-fold domains"/>
    <property type="match status" value="1"/>
</dbReference>
<evidence type="ECO:0000256" key="2">
    <source>
        <dbReference type="ARBA" id="ARBA00023002"/>
    </source>
</evidence>